<evidence type="ECO:0000256" key="5">
    <source>
        <dbReference type="ARBA" id="ARBA00022630"/>
    </source>
</evidence>
<dbReference type="AlphaFoldDB" id="A0A242N257"/>
<dbReference type="Gene3D" id="2.40.110.10">
    <property type="entry name" value="Butyryl-CoA Dehydrogenase, subunit A, domain 2"/>
    <property type="match status" value="1"/>
</dbReference>
<organism evidence="11 12">
    <name type="scientific">Caballeronia sordidicola</name>
    <name type="common">Burkholderia sordidicola</name>
    <dbReference type="NCBI Taxonomy" id="196367"/>
    <lineage>
        <taxon>Bacteria</taxon>
        <taxon>Pseudomonadati</taxon>
        <taxon>Pseudomonadota</taxon>
        <taxon>Betaproteobacteria</taxon>
        <taxon>Burkholderiales</taxon>
        <taxon>Burkholderiaceae</taxon>
        <taxon>Caballeronia</taxon>
    </lineage>
</organism>
<dbReference type="PIRSF" id="PIRSF016578">
    <property type="entry name" value="HsaA"/>
    <property type="match status" value="1"/>
</dbReference>
<keyword evidence="4" id="KW-0101">Branched-chain amino acid catabolism</keyword>
<evidence type="ECO:0000259" key="10">
    <source>
        <dbReference type="Pfam" id="PF02771"/>
    </source>
</evidence>
<dbReference type="InterPro" id="IPR036250">
    <property type="entry name" value="AcylCo_DH-like_C"/>
</dbReference>
<accession>A0A242N257</accession>
<feature type="domain" description="Acyl-CoA dehydrogenase/oxidase C-terminal" evidence="8">
    <location>
        <begin position="255"/>
        <end position="402"/>
    </location>
</feature>
<dbReference type="FunFam" id="1.20.140.10:FF:000001">
    <property type="entry name" value="Acyl-CoA dehydrogenase"/>
    <property type="match status" value="1"/>
</dbReference>
<sequence>MCEPIQCGTIVRKYRSDLHHPEIQNVIRDSETQTLLEDAIRRFVRETLVPREAEVDETDQIPADVLAAMREIGLFGLTIPEAYGGLGLTMEEEVRVAFELGQTSPAFRSVIGTNNGIGSIGILLDGSEEQKRHYLPKLAAGDLIGSFCLTEPDSGSDAASLKTTAKKDGDHYVLNGTKRYITNAPEAGIYTVMARTSDAKGASGISAFIVERESPGLSLGRPDKKMGQRGAHTCDVIFENCRIPAGQLIGGVEGVGFKTAMKVLDKGRLHIAAVAIGAAKRMLRDALAYATERKQFGQPIVEFQLVQGMLADSKTEIYAAECMVLDAARRRDEGRDVSVEASCAKYFATEMCGRVADRAVQIHGGAGYISEYGIERFYRDVRLFRLYEGTSQIQQVIIARGLMRGTEI</sequence>
<evidence type="ECO:0000313" key="11">
    <source>
        <dbReference type="EMBL" id="OTP77759.1"/>
    </source>
</evidence>
<dbReference type="FunFam" id="1.10.540.10:FF:000001">
    <property type="entry name" value="Very long-chain-specific acyl-CoA dehydrogenase, mitochondrial"/>
    <property type="match status" value="1"/>
</dbReference>
<dbReference type="InterPro" id="IPR006089">
    <property type="entry name" value="Acyl-CoA_DH_CS"/>
</dbReference>
<keyword evidence="5" id="KW-0285">Flavoprotein</keyword>
<dbReference type="InterPro" id="IPR013786">
    <property type="entry name" value="AcylCoA_DH/ox_N"/>
</dbReference>
<dbReference type="FunFam" id="2.40.110.10:FF:000001">
    <property type="entry name" value="Acyl-CoA dehydrogenase, mitochondrial"/>
    <property type="match status" value="1"/>
</dbReference>
<dbReference type="InterPro" id="IPR037069">
    <property type="entry name" value="AcylCoA_DH/ox_N_sf"/>
</dbReference>
<comment type="pathway">
    <text evidence="2">Amino-acid degradation; L-valine degradation.</text>
</comment>
<dbReference type="Gene3D" id="1.10.540.10">
    <property type="entry name" value="Acyl-CoA dehydrogenase/oxidase, N-terminal domain"/>
    <property type="match status" value="1"/>
</dbReference>
<dbReference type="Pfam" id="PF02770">
    <property type="entry name" value="Acyl-CoA_dh_M"/>
    <property type="match status" value="1"/>
</dbReference>
<dbReference type="SUPFAM" id="SSF47203">
    <property type="entry name" value="Acyl-CoA dehydrogenase C-terminal domain-like"/>
    <property type="match status" value="1"/>
</dbReference>
<gene>
    <name evidence="11" type="ORF">PAMC26510_08800</name>
</gene>
<reference evidence="11 12" key="1">
    <citation type="submission" date="2017-03" db="EMBL/GenBank/DDBJ databases">
        <title>Genome analysis of strain PAMC 26510.</title>
        <authorList>
            <person name="Oh H.-M."/>
            <person name="Yang J.-A."/>
        </authorList>
    </citation>
    <scope>NUCLEOTIDE SEQUENCE [LARGE SCALE GENOMIC DNA]</scope>
    <source>
        <strain evidence="11 12">PAMC 26510</strain>
    </source>
</reference>
<dbReference type="PANTHER" id="PTHR43884:SF12">
    <property type="entry name" value="ISOVALERYL-COA DEHYDROGENASE, MITOCHONDRIAL-RELATED"/>
    <property type="match status" value="1"/>
</dbReference>
<dbReference type="Pfam" id="PF00441">
    <property type="entry name" value="Acyl-CoA_dh_1"/>
    <property type="match status" value="1"/>
</dbReference>
<keyword evidence="7" id="KW-0560">Oxidoreductase</keyword>
<evidence type="ECO:0000256" key="1">
    <source>
        <dbReference type="ARBA" id="ARBA00001974"/>
    </source>
</evidence>
<feature type="domain" description="Acyl-CoA dehydrogenase/oxidase N-terminal" evidence="10">
    <location>
        <begin position="30"/>
        <end position="142"/>
    </location>
</feature>
<feature type="domain" description="Acyl-CoA oxidase/dehydrogenase middle" evidence="9">
    <location>
        <begin position="146"/>
        <end position="241"/>
    </location>
</feature>
<dbReference type="InterPro" id="IPR009075">
    <property type="entry name" value="AcylCo_DH/oxidase_C"/>
</dbReference>
<evidence type="ECO:0000256" key="3">
    <source>
        <dbReference type="ARBA" id="ARBA00009347"/>
    </source>
</evidence>
<protein>
    <submittedName>
        <fullName evidence="11">Butyryl-CoA dehydrogenase</fullName>
    </submittedName>
</protein>
<dbReference type="PANTHER" id="PTHR43884">
    <property type="entry name" value="ACYL-COA DEHYDROGENASE"/>
    <property type="match status" value="1"/>
</dbReference>
<comment type="caution">
    <text evidence="11">The sequence shown here is derived from an EMBL/GenBank/DDBJ whole genome shotgun (WGS) entry which is preliminary data.</text>
</comment>
<proteinExistence type="inferred from homology"/>
<evidence type="ECO:0000313" key="12">
    <source>
        <dbReference type="Proteomes" id="UP000194546"/>
    </source>
</evidence>
<comment type="cofactor">
    <cofactor evidence="1">
        <name>FAD</name>
        <dbReference type="ChEBI" id="CHEBI:57692"/>
    </cofactor>
</comment>
<evidence type="ECO:0000259" key="9">
    <source>
        <dbReference type="Pfam" id="PF02770"/>
    </source>
</evidence>
<evidence type="ECO:0000256" key="2">
    <source>
        <dbReference type="ARBA" id="ARBA00005109"/>
    </source>
</evidence>
<dbReference type="Pfam" id="PF02771">
    <property type="entry name" value="Acyl-CoA_dh_N"/>
    <property type="match status" value="1"/>
</dbReference>
<evidence type="ECO:0000256" key="6">
    <source>
        <dbReference type="ARBA" id="ARBA00022827"/>
    </source>
</evidence>
<dbReference type="Proteomes" id="UP000194546">
    <property type="component" value="Unassembled WGS sequence"/>
</dbReference>
<dbReference type="GO" id="GO:0050660">
    <property type="term" value="F:flavin adenine dinucleotide binding"/>
    <property type="evidence" value="ECO:0007669"/>
    <property type="project" value="InterPro"/>
</dbReference>
<evidence type="ECO:0000256" key="7">
    <source>
        <dbReference type="ARBA" id="ARBA00023002"/>
    </source>
</evidence>
<comment type="similarity">
    <text evidence="3">Belongs to the acyl-CoA dehydrogenase family.</text>
</comment>
<dbReference type="InterPro" id="IPR009100">
    <property type="entry name" value="AcylCoA_DH/oxidase_NM_dom_sf"/>
</dbReference>
<keyword evidence="6" id="KW-0274">FAD</keyword>
<dbReference type="PROSITE" id="PS00072">
    <property type="entry name" value="ACYL_COA_DH_1"/>
    <property type="match status" value="1"/>
</dbReference>
<dbReference type="EMBL" id="NBTY01000052">
    <property type="protein sequence ID" value="OTP77759.1"/>
    <property type="molecule type" value="Genomic_DNA"/>
</dbReference>
<evidence type="ECO:0000259" key="8">
    <source>
        <dbReference type="Pfam" id="PF00441"/>
    </source>
</evidence>
<dbReference type="InterPro" id="IPR006091">
    <property type="entry name" value="Acyl-CoA_Oxase/DH_mid-dom"/>
</dbReference>
<evidence type="ECO:0000256" key="4">
    <source>
        <dbReference type="ARBA" id="ARBA00022456"/>
    </source>
</evidence>
<dbReference type="SUPFAM" id="SSF56645">
    <property type="entry name" value="Acyl-CoA dehydrogenase NM domain-like"/>
    <property type="match status" value="1"/>
</dbReference>
<dbReference type="GO" id="GO:0009083">
    <property type="term" value="P:branched-chain amino acid catabolic process"/>
    <property type="evidence" value="ECO:0007669"/>
    <property type="project" value="UniProtKB-KW"/>
</dbReference>
<dbReference type="InterPro" id="IPR046373">
    <property type="entry name" value="Acyl-CoA_Oxase/DH_mid-dom_sf"/>
</dbReference>
<name>A0A242N257_CABSO</name>
<dbReference type="GO" id="GO:0003995">
    <property type="term" value="F:acyl-CoA dehydrogenase activity"/>
    <property type="evidence" value="ECO:0007669"/>
    <property type="project" value="InterPro"/>
</dbReference>
<dbReference type="Gene3D" id="1.20.140.10">
    <property type="entry name" value="Butyryl-CoA Dehydrogenase, subunit A, domain 3"/>
    <property type="match status" value="1"/>
</dbReference>
<dbReference type="PROSITE" id="PS00073">
    <property type="entry name" value="ACYL_COA_DH_2"/>
    <property type="match status" value="1"/>
</dbReference>